<feature type="region of interest" description="Disordered" evidence="1">
    <location>
        <begin position="86"/>
        <end position="109"/>
    </location>
</feature>
<reference evidence="2 3" key="1">
    <citation type="journal article" date="2019" name="Commun. Biol.">
        <title>The bagworm genome reveals a unique fibroin gene that provides high tensile strength.</title>
        <authorList>
            <person name="Kono N."/>
            <person name="Nakamura H."/>
            <person name="Ohtoshi R."/>
            <person name="Tomita M."/>
            <person name="Numata K."/>
            <person name="Arakawa K."/>
        </authorList>
    </citation>
    <scope>NUCLEOTIDE SEQUENCE [LARGE SCALE GENOMIC DNA]</scope>
</reference>
<gene>
    <name evidence="2" type="ORF">EVAR_92362_1</name>
</gene>
<feature type="compositionally biased region" description="Polar residues" evidence="1">
    <location>
        <begin position="182"/>
        <end position="195"/>
    </location>
</feature>
<sequence>MNRSTSLIASTPFTGFTRRALKKLLTDSSDFGAARLDPCELRTVVPYTYTLSERSAELHGRRSGGYDEKCSDAPSILITEKSVSIRERTDPASVQPPFSGRGASSPFPTRAKTCENDLCPGRPMMVVTPENIKKLEKLILAARTIKLWQITKEFQIIKKRVGGILHEHLDMRKSKCPLGTENADTTQQAPTNRSL</sequence>
<dbReference type="OrthoDB" id="8060670at2759"/>
<dbReference type="AlphaFoldDB" id="A0A4C1TL89"/>
<evidence type="ECO:0000256" key="1">
    <source>
        <dbReference type="SAM" id="MobiDB-lite"/>
    </source>
</evidence>
<evidence type="ECO:0000313" key="3">
    <source>
        <dbReference type="Proteomes" id="UP000299102"/>
    </source>
</evidence>
<comment type="caution">
    <text evidence="2">The sequence shown here is derived from an EMBL/GenBank/DDBJ whole genome shotgun (WGS) entry which is preliminary data.</text>
</comment>
<accession>A0A4C1TL89</accession>
<dbReference type="Proteomes" id="UP000299102">
    <property type="component" value="Unassembled WGS sequence"/>
</dbReference>
<dbReference type="EMBL" id="BGZK01000063">
    <property type="protein sequence ID" value="GBP14370.1"/>
    <property type="molecule type" value="Genomic_DNA"/>
</dbReference>
<evidence type="ECO:0000313" key="2">
    <source>
        <dbReference type="EMBL" id="GBP14370.1"/>
    </source>
</evidence>
<organism evidence="2 3">
    <name type="scientific">Eumeta variegata</name>
    <name type="common">Bagworm moth</name>
    <name type="synonym">Eumeta japonica</name>
    <dbReference type="NCBI Taxonomy" id="151549"/>
    <lineage>
        <taxon>Eukaryota</taxon>
        <taxon>Metazoa</taxon>
        <taxon>Ecdysozoa</taxon>
        <taxon>Arthropoda</taxon>
        <taxon>Hexapoda</taxon>
        <taxon>Insecta</taxon>
        <taxon>Pterygota</taxon>
        <taxon>Neoptera</taxon>
        <taxon>Endopterygota</taxon>
        <taxon>Lepidoptera</taxon>
        <taxon>Glossata</taxon>
        <taxon>Ditrysia</taxon>
        <taxon>Tineoidea</taxon>
        <taxon>Psychidae</taxon>
        <taxon>Oiketicinae</taxon>
        <taxon>Eumeta</taxon>
    </lineage>
</organism>
<protein>
    <submittedName>
        <fullName evidence="2">Uncharacterized protein</fullName>
    </submittedName>
</protein>
<keyword evidence="3" id="KW-1185">Reference proteome</keyword>
<proteinExistence type="predicted"/>
<feature type="region of interest" description="Disordered" evidence="1">
    <location>
        <begin position="175"/>
        <end position="195"/>
    </location>
</feature>
<name>A0A4C1TL89_EUMVA</name>